<accession>A0AA44J022</accession>
<evidence type="ECO:0000313" key="2">
    <source>
        <dbReference type="Proteomes" id="UP001155820"/>
    </source>
</evidence>
<dbReference type="RefSeq" id="WP_172873434.1">
    <property type="nucleotide sequence ID" value="NZ_JABRWL010000005.1"/>
</dbReference>
<reference evidence="1" key="1">
    <citation type="submission" date="2019-07" db="EMBL/GenBank/DDBJ databases">
        <title>FDA dAtabase for Regulatory Grade micrObial Sequences (FDA-ARGOS): Supporting development and validation of Infectious Disease Dx tests.</title>
        <authorList>
            <person name="Bachman M."/>
            <person name="Young C."/>
            <person name="Tallon L."/>
            <person name="Sadzewicz L."/>
            <person name="Vavikolanu K."/>
            <person name="Mehta A."/>
            <person name="Aluvathingal J."/>
            <person name="Nadendla S."/>
            <person name="Nandy P."/>
            <person name="Geyer C."/>
            <person name="Yan Y."/>
            <person name="Sichtig H."/>
        </authorList>
    </citation>
    <scope>NUCLEOTIDE SEQUENCE</scope>
    <source>
        <strain evidence="1">FDAARGOS_618</strain>
    </source>
</reference>
<name>A0AA44J022_9HYPH</name>
<sequence length="121" mass="14187">MDEETYILSVDIVPDFNEFLSALKIKNTGLGAQLFKSVYDHLFVASTDLRQEYERYYCVEYPSLGEYIECAHDVYIDDSELEKTHILKFKQDNALMNEAYDDNILETVVEAIRRLEDKNED</sequence>
<dbReference type="EMBL" id="JABRWM010000006">
    <property type="protein sequence ID" value="NRF21083.1"/>
    <property type="molecule type" value="Genomic_DNA"/>
</dbReference>
<dbReference type="AlphaFoldDB" id="A0AA44J022"/>
<gene>
    <name evidence="1" type="ORF">FOB26_18670</name>
</gene>
<dbReference type="Proteomes" id="UP001155820">
    <property type="component" value="Unassembled WGS sequence"/>
</dbReference>
<keyword evidence="2" id="KW-1185">Reference proteome</keyword>
<protein>
    <submittedName>
        <fullName evidence="1">Uncharacterized protein</fullName>
    </submittedName>
</protein>
<comment type="caution">
    <text evidence="1">The sequence shown here is derived from an EMBL/GenBank/DDBJ whole genome shotgun (WGS) entry which is preliminary data.</text>
</comment>
<evidence type="ECO:0000313" key="1">
    <source>
        <dbReference type="EMBL" id="NRF21083.1"/>
    </source>
</evidence>
<proteinExistence type="predicted"/>
<organism evidence="1 2">
    <name type="scientific">Agrobacterium pusense</name>
    <dbReference type="NCBI Taxonomy" id="648995"/>
    <lineage>
        <taxon>Bacteria</taxon>
        <taxon>Pseudomonadati</taxon>
        <taxon>Pseudomonadota</taxon>
        <taxon>Alphaproteobacteria</taxon>
        <taxon>Hyphomicrobiales</taxon>
        <taxon>Rhizobiaceae</taxon>
        <taxon>Rhizobium/Agrobacterium group</taxon>
        <taxon>Agrobacterium</taxon>
    </lineage>
</organism>